<evidence type="ECO:0000256" key="3">
    <source>
        <dbReference type="ARBA" id="ARBA00022840"/>
    </source>
</evidence>
<keyword evidence="7" id="KW-1185">Reference proteome</keyword>
<dbReference type="EMBL" id="CP072110">
    <property type="protein sequence ID" value="QTH65294.1"/>
    <property type="molecule type" value="Genomic_DNA"/>
</dbReference>
<reference evidence="6" key="1">
    <citation type="submission" date="2021-03" db="EMBL/GenBank/DDBJ databases">
        <title>Description of Psychrosphaera ytuae sp. nov. isolated from deep sea sediment of South China Sea.</title>
        <authorList>
            <person name="Zhang J."/>
            <person name="Xu X.-D."/>
        </authorList>
    </citation>
    <scope>NUCLEOTIDE SEQUENCE</scope>
    <source>
        <strain evidence="6">MTZ26</strain>
    </source>
</reference>
<evidence type="ECO:0000256" key="1">
    <source>
        <dbReference type="ARBA" id="ARBA00022741"/>
    </source>
</evidence>
<dbReference type="GO" id="GO:0003676">
    <property type="term" value="F:nucleic acid binding"/>
    <property type="evidence" value="ECO:0007669"/>
    <property type="project" value="InterPro"/>
</dbReference>
<proteinExistence type="inferred from homology"/>
<dbReference type="Gene3D" id="3.40.50.300">
    <property type="entry name" value="P-loop containing nucleotide triphosphate hydrolases"/>
    <property type="match status" value="2"/>
</dbReference>
<keyword evidence="6" id="KW-0347">Helicase</keyword>
<dbReference type="PANTHER" id="PTHR11472:SF34">
    <property type="entry name" value="REGULATOR OF TELOMERE ELONGATION HELICASE 1"/>
    <property type="match status" value="1"/>
</dbReference>
<accession>A0A975HLF1</accession>
<protein>
    <submittedName>
        <fullName evidence="6">ATP-dependent DNA helicase</fullName>
    </submittedName>
</protein>
<feature type="domain" description="Helicase ATP-binding" evidence="5">
    <location>
        <begin position="1"/>
        <end position="252"/>
    </location>
</feature>
<dbReference type="SMART" id="SM00491">
    <property type="entry name" value="HELICc2"/>
    <property type="match status" value="1"/>
</dbReference>
<organism evidence="6 7">
    <name type="scientific">Psychrosphaera ytuae</name>
    <dbReference type="NCBI Taxonomy" id="2820710"/>
    <lineage>
        <taxon>Bacteria</taxon>
        <taxon>Pseudomonadati</taxon>
        <taxon>Pseudomonadota</taxon>
        <taxon>Gammaproteobacteria</taxon>
        <taxon>Alteromonadales</taxon>
        <taxon>Pseudoalteromonadaceae</taxon>
        <taxon>Psychrosphaera</taxon>
    </lineage>
</organism>
<dbReference type="InterPro" id="IPR045028">
    <property type="entry name" value="DinG/Rad3-like"/>
</dbReference>
<dbReference type="FunFam" id="3.40.50.300:FF:000466">
    <property type="entry name" value="ATP-dependent DNA helicase"/>
    <property type="match status" value="1"/>
</dbReference>
<dbReference type="PANTHER" id="PTHR11472">
    <property type="entry name" value="DNA REPAIR DEAD HELICASE RAD3/XP-D SUBFAMILY MEMBER"/>
    <property type="match status" value="1"/>
</dbReference>
<dbReference type="PROSITE" id="PS51193">
    <property type="entry name" value="HELICASE_ATP_BIND_2"/>
    <property type="match status" value="1"/>
</dbReference>
<dbReference type="SUPFAM" id="SSF52540">
    <property type="entry name" value="P-loop containing nucleoside triphosphate hydrolases"/>
    <property type="match status" value="2"/>
</dbReference>
<dbReference type="GO" id="GO:0003678">
    <property type="term" value="F:DNA helicase activity"/>
    <property type="evidence" value="ECO:0007669"/>
    <property type="project" value="TreeGrafter"/>
</dbReference>
<dbReference type="InterPro" id="IPR027417">
    <property type="entry name" value="P-loop_NTPase"/>
</dbReference>
<dbReference type="KEGG" id="psym:J1N51_05070"/>
<dbReference type="GO" id="GO:0005524">
    <property type="term" value="F:ATP binding"/>
    <property type="evidence" value="ECO:0007669"/>
    <property type="project" value="UniProtKB-KW"/>
</dbReference>
<evidence type="ECO:0000259" key="5">
    <source>
        <dbReference type="PROSITE" id="PS51193"/>
    </source>
</evidence>
<keyword evidence="2" id="KW-0378">Hydrolase</keyword>
<evidence type="ECO:0000256" key="4">
    <source>
        <dbReference type="ARBA" id="ARBA00038058"/>
    </source>
</evidence>
<dbReference type="AlphaFoldDB" id="A0A975HLF1"/>
<evidence type="ECO:0000256" key="2">
    <source>
        <dbReference type="ARBA" id="ARBA00022801"/>
    </source>
</evidence>
<dbReference type="Proteomes" id="UP000682739">
    <property type="component" value="Chromosome"/>
</dbReference>
<dbReference type="GO" id="GO:0006281">
    <property type="term" value="P:DNA repair"/>
    <property type="evidence" value="ECO:0007669"/>
    <property type="project" value="TreeGrafter"/>
</dbReference>
<dbReference type="InterPro" id="IPR014013">
    <property type="entry name" value="Helic_SF1/SF2_ATP-bd_DinG/Rad3"/>
</dbReference>
<sequence>MANAVAATIKDKKQLVVEAGTGTGKTFAYLAPAMLEGKKIIVSTGTKALQEQLFHRDLPLVKQALKPRMKTALLKGRANYLCLYRMIQNGQHPPFDDADFVTDLSKVRRWSSETDSGDLGELTSIEENSRVIPFVTSSVDNCLGKDCPNIGECHVLNARKRALDADLIVVNHHLFFADMSLKDTGFGELIPAADVIIFDEAHQIPDIAAEYFGEHFSSRQVFELCKDIQAEYQVNLRDVTQLNKAAQNLEKNILDMRLVFAIDPEKGNWREKVKQDNIQEAMRLVHKSFDFLYDVLKMVVSRTEAIDSCFERLCQLRGKFDRVNSIQETGYSYWYDTSKRHFTLHTTPLSIADKFGAFVEESEASWVFTSATVSVDEEFDHFTSLLGLPEARTQILGSPFDYQKQALFCVPRYFPEPNDKAAVRAFAELALEMIEASKGRAFLLFTSHRVMTMVGKMLDGNTKLPLLMQGTTSKRLLLEKFTKLKHAVLLGTSSFWEGVDVRGDALSLVMIDKLPFASPDEPLLQARMEDCKLKGQDPFQQVQIPQAVISLKQGVGRLIRDVTDSGALVICDPRLVTRQYGEVFMRSLPDMRRTRDTDLVKQFLTTL</sequence>
<evidence type="ECO:0000313" key="7">
    <source>
        <dbReference type="Proteomes" id="UP000682739"/>
    </source>
</evidence>
<keyword evidence="1" id="KW-0547">Nucleotide-binding</keyword>
<dbReference type="GO" id="GO:0016818">
    <property type="term" value="F:hydrolase activity, acting on acid anhydrides, in phosphorus-containing anhydrides"/>
    <property type="evidence" value="ECO:0007669"/>
    <property type="project" value="InterPro"/>
</dbReference>
<dbReference type="Pfam" id="PF00270">
    <property type="entry name" value="DEAD"/>
    <property type="match status" value="1"/>
</dbReference>
<keyword evidence="3" id="KW-0067">ATP-binding</keyword>
<comment type="similarity">
    <text evidence="4">Belongs to the helicase family. DinG subfamily.</text>
</comment>
<name>A0A975HLF1_9GAMM</name>
<dbReference type="InterPro" id="IPR011545">
    <property type="entry name" value="DEAD/DEAH_box_helicase_dom"/>
</dbReference>
<dbReference type="Pfam" id="PF13307">
    <property type="entry name" value="Helicase_C_2"/>
    <property type="match status" value="1"/>
</dbReference>
<dbReference type="InterPro" id="IPR006555">
    <property type="entry name" value="ATP-dep_Helicase_C"/>
</dbReference>
<evidence type="ECO:0000313" key="6">
    <source>
        <dbReference type="EMBL" id="QTH65294.1"/>
    </source>
</evidence>
<gene>
    <name evidence="6" type="ORF">J1N51_05070</name>
</gene>